<dbReference type="RefSeq" id="WP_197705860.1">
    <property type="nucleotide sequence ID" value="NZ_AP017422.1"/>
</dbReference>
<proteinExistence type="predicted"/>
<keyword evidence="1" id="KW-0732">Signal</keyword>
<gene>
    <name evidence="2" type="ORF">SAMN05421788_105379</name>
</gene>
<feature type="chain" id="PRO_5012410723" description="DUF3826 domain-containing protein" evidence="1">
    <location>
        <begin position="25"/>
        <end position="222"/>
    </location>
</feature>
<dbReference type="Pfam" id="PF12875">
    <property type="entry name" value="DUF3826"/>
    <property type="match status" value="1"/>
</dbReference>
<dbReference type="EMBL" id="FTOR01000005">
    <property type="protein sequence ID" value="SIT22841.1"/>
    <property type="molecule type" value="Genomic_DNA"/>
</dbReference>
<dbReference type="Proteomes" id="UP000186917">
    <property type="component" value="Unassembled WGS sequence"/>
</dbReference>
<dbReference type="AlphaFoldDB" id="A0A1N7QIW5"/>
<reference evidence="3" key="1">
    <citation type="submission" date="2017-01" db="EMBL/GenBank/DDBJ databases">
        <authorList>
            <person name="Varghese N."/>
            <person name="Submissions S."/>
        </authorList>
    </citation>
    <scope>NUCLEOTIDE SEQUENCE [LARGE SCALE GENOMIC DNA]</scope>
    <source>
        <strain evidence="3">DSM 21054</strain>
    </source>
</reference>
<dbReference type="InterPro" id="IPR024284">
    <property type="entry name" value="DUF3826"/>
</dbReference>
<keyword evidence="3" id="KW-1185">Reference proteome</keyword>
<organism evidence="2 3">
    <name type="scientific">Filimonas lacunae</name>
    <dbReference type="NCBI Taxonomy" id="477680"/>
    <lineage>
        <taxon>Bacteria</taxon>
        <taxon>Pseudomonadati</taxon>
        <taxon>Bacteroidota</taxon>
        <taxon>Chitinophagia</taxon>
        <taxon>Chitinophagales</taxon>
        <taxon>Chitinophagaceae</taxon>
        <taxon>Filimonas</taxon>
    </lineage>
</organism>
<evidence type="ECO:0008006" key="4">
    <source>
        <dbReference type="Google" id="ProtNLM"/>
    </source>
</evidence>
<accession>A0A1N7QIW5</accession>
<protein>
    <recommendedName>
        <fullName evidence="4">DUF3826 domain-containing protein</fullName>
    </recommendedName>
</protein>
<sequence>MQRLLKTSITMLCCLFTVTMPLFARNDEDTAYLRVINERAAKIVTSLHVTDAAKANDVQQVIAQQYFSLNNIQTQRDSGISTAKRTIEDKGMLDLRVKTIQSEAAEQTEELHKQYVSKLAALLTADQVDKVKNGMTYNVLPNTYNAYMDMLPNLTEAQKKQILIWLTEAREHAMDAETSKKKHEWFGKYKGRINNYLSAAGIDIKKEGEEWQKRIKARGASL</sequence>
<name>A0A1N7QIW5_9BACT</name>
<evidence type="ECO:0000313" key="3">
    <source>
        <dbReference type="Proteomes" id="UP000186917"/>
    </source>
</evidence>
<dbReference type="STRING" id="477680.SAMN05421788_105379"/>
<feature type="signal peptide" evidence="1">
    <location>
        <begin position="1"/>
        <end position="24"/>
    </location>
</feature>
<evidence type="ECO:0000313" key="2">
    <source>
        <dbReference type="EMBL" id="SIT22841.1"/>
    </source>
</evidence>
<evidence type="ECO:0000256" key="1">
    <source>
        <dbReference type="SAM" id="SignalP"/>
    </source>
</evidence>